<dbReference type="RefSeq" id="WP_259870250.1">
    <property type="nucleotide sequence ID" value="NZ_JAMQJZ010000011.1"/>
</dbReference>
<reference evidence="2" key="1">
    <citation type="submission" date="2022-06" db="EMBL/GenBank/DDBJ databases">
        <title>Aquibacillus sp. a new bacterium isolated from soil saline samples.</title>
        <authorList>
            <person name="Galisteo C."/>
            <person name="De La Haba R."/>
            <person name="Sanchez-Porro C."/>
            <person name="Ventosa A."/>
        </authorList>
    </citation>
    <scope>NUCLEOTIDE SEQUENCE</scope>
    <source>
        <strain evidence="2">JCM 12387</strain>
    </source>
</reference>
<comment type="caution">
    <text evidence="2">The sequence shown here is derived from an EMBL/GenBank/DDBJ whole genome shotgun (WGS) entry which is preliminary data.</text>
</comment>
<accession>A0A9X3WMC2</accession>
<dbReference type="EMBL" id="JAMQJZ010000011">
    <property type="protein sequence ID" value="MDC3421423.1"/>
    <property type="molecule type" value="Genomic_DNA"/>
</dbReference>
<evidence type="ECO:0000259" key="1">
    <source>
        <dbReference type="Pfam" id="PF25297"/>
    </source>
</evidence>
<dbReference type="Pfam" id="PF25297">
    <property type="entry name" value="DUF7878"/>
    <property type="match status" value="1"/>
</dbReference>
<gene>
    <name evidence="2" type="ORF">NC661_13685</name>
</gene>
<evidence type="ECO:0000313" key="2">
    <source>
        <dbReference type="EMBL" id="MDC3421423.1"/>
    </source>
</evidence>
<keyword evidence="3" id="KW-1185">Reference proteome</keyword>
<sequence>MDNIPSKIEFSYHFTSNEADIPKKLKKEPSIAFRIEGDFEITINGVSYFQENLTLLEFYLYLHRWFNHINKKGLQAFYYYSMEWDKDEPIISIIPYNNKAQITSIWRKTEMYTVFDLSYILSELESLENKLGQDIEKHYDLSLNTFIGKVPLRKIKD</sequence>
<evidence type="ECO:0000313" key="3">
    <source>
        <dbReference type="Proteomes" id="UP001145072"/>
    </source>
</evidence>
<organism evidence="2 3">
    <name type="scientific">Aquibacillus koreensis</name>
    <dbReference type="NCBI Taxonomy" id="279446"/>
    <lineage>
        <taxon>Bacteria</taxon>
        <taxon>Bacillati</taxon>
        <taxon>Bacillota</taxon>
        <taxon>Bacilli</taxon>
        <taxon>Bacillales</taxon>
        <taxon>Bacillaceae</taxon>
        <taxon>Aquibacillus</taxon>
    </lineage>
</organism>
<dbReference type="InterPro" id="IPR057200">
    <property type="entry name" value="DUF7878"/>
</dbReference>
<dbReference type="AlphaFoldDB" id="A0A9X3WMC2"/>
<dbReference type="Proteomes" id="UP001145072">
    <property type="component" value="Unassembled WGS sequence"/>
</dbReference>
<proteinExistence type="predicted"/>
<protein>
    <recommendedName>
        <fullName evidence="1">DUF7878 domain-containing protein</fullName>
    </recommendedName>
</protein>
<name>A0A9X3WMC2_9BACI</name>
<feature type="domain" description="DUF7878" evidence="1">
    <location>
        <begin position="10"/>
        <end position="137"/>
    </location>
</feature>